<evidence type="ECO:0000256" key="5">
    <source>
        <dbReference type="ARBA" id="ARBA00022490"/>
    </source>
</evidence>
<dbReference type="STRING" id="1037660.A0A066VTX7"/>
<reference evidence="8 9" key="1">
    <citation type="submission" date="2014-05" db="EMBL/GenBank/DDBJ databases">
        <title>Draft genome sequence of a rare smut relative, Tilletiaria anomala UBC 951.</title>
        <authorList>
            <consortium name="DOE Joint Genome Institute"/>
            <person name="Toome M."/>
            <person name="Kuo A."/>
            <person name="Henrissat B."/>
            <person name="Lipzen A."/>
            <person name="Tritt A."/>
            <person name="Yoshinaga Y."/>
            <person name="Zane M."/>
            <person name="Barry K."/>
            <person name="Grigoriev I.V."/>
            <person name="Spatafora J.W."/>
            <person name="Aimea M.C."/>
        </authorList>
    </citation>
    <scope>NUCLEOTIDE SEQUENCE [LARGE SCALE GENOMIC DNA]</scope>
    <source>
        <strain evidence="8 9">UBC 951</strain>
    </source>
</reference>
<evidence type="ECO:0000256" key="4">
    <source>
        <dbReference type="ARBA" id="ARBA00016992"/>
    </source>
</evidence>
<dbReference type="GO" id="GO:0090307">
    <property type="term" value="P:mitotic spindle assembly"/>
    <property type="evidence" value="ECO:0007669"/>
    <property type="project" value="TreeGrafter"/>
</dbReference>
<dbReference type="PANTHER" id="PTHR28520">
    <property type="entry name" value="MITOTIC-SPINDLE ORGANIZING PROTEIN 1"/>
    <property type="match status" value="1"/>
</dbReference>
<organism evidence="8 9">
    <name type="scientific">Tilletiaria anomala (strain ATCC 24038 / CBS 436.72 / UBC 951)</name>
    <dbReference type="NCBI Taxonomy" id="1037660"/>
    <lineage>
        <taxon>Eukaryota</taxon>
        <taxon>Fungi</taxon>
        <taxon>Dikarya</taxon>
        <taxon>Basidiomycota</taxon>
        <taxon>Ustilaginomycotina</taxon>
        <taxon>Exobasidiomycetes</taxon>
        <taxon>Georgefischeriales</taxon>
        <taxon>Tilletiariaceae</taxon>
        <taxon>Tilletiaria</taxon>
    </lineage>
</organism>
<evidence type="ECO:0000256" key="1">
    <source>
        <dbReference type="ARBA" id="ARBA00003060"/>
    </source>
</evidence>
<dbReference type="GeneID" id="25266043"/>
<dbReference type="InterPro" id="IPR022214">
    <property type="entry name" value="MZT1"/>
</dbReference>
<evidence type="ECO:0000256" key="2">
    <source>
        <dbReference type="ARBA" id="ARBA00004267"/>
    </source>
</evidence>
<protein>
    <recommendedName>
        <fullName evidence="4">Mitotic-spindle organizing protein 1</fullName>
    </recommendedName>
    <alternativeName>
        <fullName evidence="7">Mitotic-spindle organizing protein associated with a ring of gamma-tubulin 1</fullName>
    </alternativeName>
</protein>
<evidence type="ECO:0000256" key="3">
    <source>
        <dbReference type="ARBA" id="ARBA00011015"/>
    </source>
</evidence>
<comment type="caution">
    <text evidence="8">The sequence shown here is derived from an EMBL/GenBank/DDBJ whole genome shotgun (WGS) entry which is preliminary data.</text>
</comment>
<keyword evidence="6" id="KW-0206">Cytoskeleton</keyword>
<dbReference type="GO" id="GO:0033566">
    <property type="term" value="P:gamma-tubulin complex localization"/>
    <property type="evidence" value="ECO:0007669"/>
    <property type="project" value="InterPro"/>
</dbReference>
<gene>
    <name evidence="8" type="ORF">K437DRAFT_268633</name>
</gene>
<comment type="similarity">
    <text evidence="3">Belongs to the MOZART1 family.</text>
</comment>
<dbReference type="GO" id="GO:0005819">
    <property type="term" value="C:spindle"/>
    <property type="evidence" value="ECO:0007669"/>
    <property type="project" value="TreeGrafter"/>
</dbReference>
<dbReference type="FunCoup" id="A0A066VTX7">
    <property type="interactions" value="107"/>
</dbReference>
<accession>A0A066VTX7</accession>
<keyword evidence="5" id="KW-0963">Cytoplasm</keyword>
<dbReference type="Proteomes" id="UP000027361">
    <property type="component" value="Unassembled WGS sequence"/>
</dbReference>
<dbReference type="GO" id="GO:0044732">
    <property type="term" value="C:mitotic spindle pole body"/>
    <property type="evidence" value="ECO:0007669"/>
    <property type="project" value="TreeGrafter"/>
</dbReference>
<evidence type="ECO:0000313" key="9">
    <source>
        <dbReference type="Proteomes" id="UP000027361"/>
    </source>
</evidence>
<dbReference type="PANTHER" id="PTHR28520:SF2">
    <property type="entry name" value="MITOTIC-SPINDLE ORGANIZING PROTEIN 1"/>
    <property type="match status" value="1"/>
</dbReference>
<dbReference type="GO" id="GO:0000931">
    <property type="term" value="C:gamma-tubulin ring complex"/>
    <property type="evidence" value="ECO:0007669"/>
    <property type="project" value="InterPro"/>
</dbReference>
<dbReference type="GO" id="GO:0031021">
    <property type="term" value="C:interphase microtubule organizing center"/>
    <property type="evidence" value="ECO:0007669"/>
    <property type="project" value="TreeGrafter"/>
</dbReference>
<dbReference type="HOGENOM" id="CLU_2689546_0_0_1"/>
<dbReference type="OrthoDB" id="48571at2759"/>
<dbReference type="RefSeq" id="XP_013242973.1">
    <property type="nucleotide sequence ID" value="XM_013387519.1"/>
</dbReference>
<dbReference type="InParanoid" id="A0A066VTX7"/>
<proteinExistence type="inferred from homology"/>
<evidence type="ECO:0000256" key="6">
    <source>
        <dbReference type="ARBA" id="ARBA00023212"/>
    </source>
</evidence>
<sequence>MDFQRRSDAAPRAGAGAAAGQDILSVLHDLSTLLNTGLDKDQLKACVDLIEDGVGPEAVANIVKELRSRASDKP</sequence>
<evidence type="ECO:0000256" key="7">
    <source>
        <dbReference type="ARBA" id="ARBA00029810"/>
    </source>
</evidence>
<dbReference type="AlphaFoldDB" id="A0A066VTX7"/>
<dbReference type="Pfam" id="PF12554">
    <property type="entry name" value="MOZART1"/>
    <property type="match status" value="1"/>
</dbReference>
<dbReference type="GO" id="GO:0051415">
    <property type="term" value="P:microtubule nucleation by interphase microtubule organizing center"/>
    <property type="evidence" value="ECO:0007669"/>
    <property type="project" value="TreeGrafter"/>
</dbReference>
<evidence type="ECO:0000313" key="8">
    <source>
        <dbReference type="EMBL" id="KDN44906.1"/>
    </source>
</evidence>
<comment type="subcellular location">
    <subcellularLocation>
        <location evidence="2">Cytoplasm</location>
        <location evidence="2">Cytoskeleton</location>
        <location evidence="2">Microtubule organizing center</location>
    </subcellularLocation>
</comment>
<comment type="function">
    <text evidence="1">Required for gamma-tubulin complex recruitment to the microtubule organizing center (MTOC).</text>
</comment>
<dbReference type="EMBL" id="JMSN01000047">
    <property type="protein sequence ID" value="KDN44906.1"/>
    <property type="molecule type" value="Genomic_DNA"/>
</dbReference>
<keyword evidence="9" id="KW-1185">Reference proteome</keyword>
<name>A0A066VTX7_TILAU</name>